<evidence type="ECO:0000313" key="4">
    <source>
        <dbReference type="Proteomes" id="UP000515563"/>
    </source>
</evidence>
<reference evidence="4" key="1">
    <citation type="submission" date="2019-09" db="EMBL/GenBank/DDBJ databases">
        <title>Antimicrobial potential of Antarctic Bacteria.</title>
        <authorList>
            <person name="Benaud N."/>
            <person name="Edwards R.J."/>
            <person name="Ferrari B.C."/>
        </authorList>
    </citation>
    <scope>NUCLEOTIDE SEQUENCE [LARGE SCALE GENOMIC DNA]</scope>
    <source>
        <strain evidence="4">SPB151</strain>
    </source>
</reference>
<protein>
    <submittedName>
        <fullName evidence="3">Uncharacterized protein</fullName>
    </submittedName>
</protein>
<dbReference type="AlphaFoldDB" id="A0A7G6X1A1"/>
<feature type="transmembrane region" description="Helical" evidence="2">
    <location>
        <begin position="185"/>
        <end position="205"/>
    </location>
</feature>
<dbReference type="EMBL" id="CP043661">
    <property type="protein sequence ID" value="QNE20016.1"/>
    <property type="molecule type" value="Genomic_DNA"/>
</dbReference>
<name>A0A7G6X1A1_9ACTN</name>
<proteinExistence type="predicted"/>
<dbReference type="RefSeq" id="WP_185441960.1">
    <property type="nucleotide sequence ID" value="NZ_CP043661.1"/>
</dbReference>
<evidence type="ECO:0000256" key="2">
    <source>
        <dbReference type="SAM" id="Phobius"/>
    </source>
</evidence>
<feature type="transmembrane region" description="Helical" evidence="2">
    <location>
        <begin position="103"/>
        <end position="122"/>
    </location>
</feature>
<keyword evidence="2" id="KW-1133">Transmembrane helix</keyword>
<feature type="region of interest" description="Disordered" evidence="1">
    <location>
        <begin position="1"/>
        <end position="98"/>
    </location>
</feature>
<feature type="transmembrane region" description="Helical" evidence="2">
    <location>
        <begin position="225"/>
        <end position="244"/>
    </location>
</feature>
<keyword evidence="4" id="KW-1185">Reference proteome</keyword>
<dbReference type="Proteomes" id="UP000515563">
    <property type="component" value="Chromosome"/>
</dbReference>
<reference evidence="3 4" key="2">
    <citation type="journal article" date="2020" name="Microbiol. Resour. Announc.">
        <title>Antarctic desert soil bacteria exhibit high novel natural product potential, evaluated through long-read genome sequencing and comparative genomics.</title>
        <authorList>
            <person name="Benaud N."/>
            <person name="Edwards R.J."/>
            <person name="Amos T.G."/>
            <person name="D'Agostino P.M."/>
            <person name="Gutierrez-Chavez C."/>
            <person name="Montgomery K."/>
            <person name="Nicetic I."/>
            <person name="Ferrari B.C."/>
        </authorList>
    </citation>
    <scope>NUCLEOTIDE SEQUENCE [LARGE SCALE GENOMIC DNA]</scope>
    <source>
        <strain evidence="3 4">SPB151</strain>
    </source>
</reference>
<keyword evidence="2" id="KW-0812">Transmembrane</keyword>
<keyword evidence="2" id="KW-0472">Membrane</keyword>
<sequence length="266" mass="28765">MSSPQFPTYGRGDDPDEPESKHYAEPAPYGSDSPYGSSNPHAAPYGQQHPGEQYPQQYQPPGYVQPPGYRPGSPYGPPVHPQAHEIPSYGRDQRPAAPRDPRAARVVMLAIVIAAVYGLLVISVQRVSIREIAQLPGSPLNHPLRTDVIDTIGQLLIILVGAAALGMWLRDLLNRRKAGRELEPVELIGLGLVAVSLIPLLVWFVMVLSTGMGSIDDSLDRLPTAYGWGGTGLLILAVGFGLGYRELRPPVANPVVQAAPDRPPWE</sequence>
<organism evidence="3 4">
    <name type="scientific">Kribbella qitaiheensis</name>
    <dbReference type="NCBI Taxonomy" id="1544730"/>
    <lineage>
        <taxon>Bacteria</taxon>
        <taxon>Bacillati</taxon>
        <taxon>Actinomycetota</taxon>
        <taxon>Actinomycetes</taxon>
        <taxon>Propionibacteriales</taxon>
        <taxon>Kribbellaceae</taxon>
        <taxon>Kribbella</taxon>
    </lineage>
</organism>
<feature type="transmembrane region" description="Helical" evidence="2">
    <location>
        <begin position="152"/>
        <end position="173"/>
    </location>
</feature>
<evidence type="ECO:0000256" key="1">
    <source>
        <dbReference type="SAM" id="MobiDB-lite"/>
    </source>
</evidence>
<gene>
    <name evidence="3" type="ORF">F1D05_21495</name>
</gene>
<accession>A0A7G6X1A1</accession>
<dbReference type="KEGG" id="kqi:F1D05_21495"/>
<feature type="compositionally biased region" description="Low complexity" evidence="1">
    <location>
        <begin position="44"/>
        <end position="73"/>
    </location>
</feature>
<evidence type="ECO:0000313" key="3">
    <source>
        <dbReference type="EMBL" id="QNE20016.1"/>
    </source>
</evidence>